<keyword evidence="4" id="KW-0436">Ligase</keyword>
<evidence type="ECO:0000256" key="10">
    <source>
        <dbReference type="ARBA" id="ARBA00052879"/>
    </source>
</evidence>
<dbReference type="SUPFAM" id="SSF52210">
    <property type="entry name" value="Succinyl-CoA synthetase domains"/>
    <property type="match status" value="1"/>
</dbReference>
<organism evidence="16 17">
    <name type="scientific">Romanomermis culicivorax</name>
    <name type="common">Nematode worm</name>
    <dbReference type="NCBI Taxonomy" id="13658"/>
    <lineage>
        <taxon>Eukaryota</taxon>
        <taxon>Metazoa</taxon>
        <taxon>Ecdysozoa</taxon>
        <taxon>Nematoda</taxon>
        <taxon>Enoplea</taxon>
        <taxon>Dorylaimia</taxon>
        <taxon>Mermithida</taxon>
        <taxon>Mermithoidea</taxon>
        <taxon>Mermithidae</taxon>
        <taxon>Romanomermis</taxon>
    </lineage>
</organism>
<comment type="subunit">
    <text evidence="12">Heterodimer of an alpha and a beta subunit. The beta subunit determines specificity for GTP.</text>
</comment>
<keyword evidence="5" id="KW-0479">Metal-binding</keyword>
<reference evidence="17" key="1">
    <citation type="submission" date="2022-11" db="UniProtKB">
        <authorList>
            <consortium name="WormBaseParasite"/>
        </authorList>
    </citation>
    <scope>IDENTIFICATION</scope>
</reference>
<dbReference type="GO" id="GO:0005739">
    <property type="term" value="C:mitochondrion"/>
    <property type="evidence" value="ECO:0007669"/>
    <property type="project" value="TreeGrafter"/>
</dbReference>
<dbReference type="Pfam" id="PF00549">
    <property type="entry name" value="Ligase_CoA"/>
    <property type="match status" value="1"/>
</dbReference>
<dbReference type="GO" id="GO:0046872">
    <property type="term" value="F:metal ion binding"/>
    <property type="evidence" value="ECO:0007669"/>
    <property type="project" value="UniProtKB-KW"/>
</dbReference>
<protein>
    <recommendedName>
        <fullName evidence="13">Succinyl-CoA synthetase beta chain</fullName>
    </recommendedName>
</protein>
<evidence type="ECO:0000256" key="1">
    <source>
        <dbReference type="ARBA" id="ARBA00001946"/>
    </source>
</evidence>
<evidence type="ECO:0000256" key="4">
    <source>
        <dbReference type="ARBA" id="ARBA00022598"/>
    </source>
</evidence>
<dbReference type="Gene3D" id="3.30.1490.20">
    <property type="entry name" value="ATP-grasp fold, A domain"/>
    <property type="match status" value="1"/>
</dbReference>
<feature type="domain" description="ATP-grasp fold succinyl-CoA synthetase-type" evidence="15">
    <location>
        <begin position="17"/>
        <end position="190"/>
    </location>
</feature>
<dbReference type="InterPro" id="IPR016102">
    <property type="entry name" value="Succinyl-CoA_synth-like"/>
</dbReference>
<name>A0A915JKL5_ROMCU</name>
<sequence length="392" mass="42986">LIVIFRVYFYGTGIRFSTIGGRDFILKAQVLAGGRGRGHFDNGLQGGVQLVYSPDEAKKLADKMIGHRLITKQTDSKGKLCKEVMVCHRLFTRREFYFSITMDRKYSGPVMIGSSKGGVNIEEVAKEHPDAIITIPVNISEGIKREQAEEMIRKLGLPDSCLEQGIDMITKLYNLFINADCNLLEINPLAEDSAGNVICMDCKMVIDDNAEHRQKQLFTLVDKSLQDEMEVRAEKAQLNYIRLSGNIGCMVNGAGLAMATMDIIKLHNGDPANFLDVGGGATVEQVTEAFRIITSDKKVNAILVNIFGGIMRCDVIAQGIINAARELKLKIPIVCRLQGTHEEDAMALIANAGLKILACESLDEASALVVKLANIVTLAKEAAIDVKFELPI</sequence>
<dbReference type="GO" id="GO:0004776">
    <property type="term" value="F:succinate-CoA ligase (GDP-forming) activity"/>
    <property type="evidence" value="ECO:0007669"/>
    <property type="project" value="UniProtKB-EC"/>
</dbReference>
<evidence type="ECO:0000256" key="9">
    <source>
        <dbReference type="ARBA" id="ARBA00022946"/>
    </source>
</evidence>
<keyword evidence="16" id="KW-1185">Reference proteome</keyword>
<dbReference type="PANTHER" id="PTHR11815:SF1">
    <property type="entry name" value="SUCCINATE--COA LIGASE [ADP-FORMING] SUBUNIT BETA, MITOCHONDRIAL"/>
    <property type="match status" value="1"/>
</dbReference>
<evidence type="ECO:0000256" key="3">
    <source>
        <dbReference type="ARBA" id="ARBA00022532"/>
    </source>
</evidence>
<keyword evidence="7" id="KW-0067">ATP-binding</keyword>
<keyword evidence="3" id="KW-0816">Tricarboxylic acid cycle</keyword>
<keyword evidence="8" id="KW-0460">Magnesium</keyword>
<evidence type="ECO:0000256" key="12">
    <source>
        <dbReference type="ARBA" id="ARBA00063570"/>
    </source>
</evidence>
<dbReference type="NCBIfam" id="NF001913">
    <property type="entry name" value="PRK00696.1"/>
    <property type="match status" value="1"/>
</dbReference>
<dbReference type="PANTHER" id="PTHR11815">
    <property type="entry name" value="SUCCINYL-COA SYNTHETASE BETA CHAIN"/>
    <property type="match status" value="1"/>
</dbReference>
<comment type="function">
    <text evidence="11">GTP-specific succinyl-CoA synthetase functions in the citric acid cycle (TCA), coupling the hydrolysis of succinyl-CoA to the synthesis of GTP and thus represents the only step of substrate-level phosphorylation in the TCA. The beta subunit provides nucleotide specificity of the enzyme and binds the substrate succinate, while the binding sites for coenzyme A and phosphate are found in the alpha subunit.</text>
</comment>
<dbReference type="PIRSF" id="PIRSF001554">
    <property type="entry name" value="SucCS_beta"/>
    <property type="match status" value="1"/>
</dbReference>
<evidence type="ECO:0000256" key="8">
    <source>
        <dbReference type="ARBA" id="ARBA00022842"/>
    </source>
</evidence>
<evidence type="ECO:0000256" key="7">
    <source>
        <dbReference type="ARBA" id="ARBA00022840"/>
    </source>
</evidence>
<dbReference type="OMA" id="ITACDEV"/>
<accession>A0A915JKL5</accession>
<dbReference type="GO" id="GO:0042709">
    <property type="term" value="C:succinate-CoA ligase complex"/>
    <property type="evidence" value="ECO:0007669"/>
    <property type="project" value="TreeGrafter"/>
</dbReference>
<comment type="pathway">
    <text evidence="2">Carbohydrate metabolism; tricarboxylic acid cycle; succinate from succinyl-CoA (ligase route): step 1/1.</text>
</comment>
<evidence type="ECO:0000256" key="5">
    <source>
        <dbReference type="ARBA" id="ARBA00022723"/>
    </source>
</evidence>
<dbReference type="GO" id="GO:0006099">
    <property type="term" value="P:tricarboxylic acid cycle"/>
    <property type="evidence" value="ECO:0007669"/>
    <property type="project" value="UniProtKB-KW"/>
</dbReference>
<feature type="domain" description="ATP-citrate synthase/succinyl-CoA ligase C-terminal" evidence="14">
    <location>
        <begin position="250"/>
        <end position="369"/>
    </location>
</feature>
<comment type="catalytic activity">
    <reaction evidence="10">
        <text>GTP + succinate + CoA = succinyl-CoA + GDP + phosphate</text>
        <dbReference type="Rhea" id="RHEA:22120"/>
        <dbReference type="ChEBI" id="CHEBI:30031"/>
        <dbReference type="ChEBI" id="CHEBI:37565"/>
        <dbReference type="ChEBI" id="CHEBI:43474"/>
        <dbReference type="ChEBI" id="CHEBI:57287"/>
        <dbReference type="ChEBI" id="CHEBI:57292"/>
        <dbReference type="ChEBI" id="CHEBI:58189"/>
        <dbReference type="EC" id="6.2.1.4"/>
    </reaction>
</comment>
<dbReference type="InterPro" id="IPR005811">
    <property type="entry name" value="SUCC_ACL_C"/>
</dbReference>
<dbReference type="Gene3D" id="3.40.50.261">
    <property type="entry name" value="Succinyl-CoA synthetase domains"/>
    <property type="match status" value="1"/>
</dbReference>
<evidence type="ECO:0000256" key="13">
    <source>
        <dbReference type="ARBA" id="ARBA00082254"/>
    </source>
</evidence>
<dbReference type="Gene3D" id="3.30.470.20">
    <property type="entry name" value="ATP-grasp fold, B domain"/>
    <property type="match status" value="1"/>
</dbReference>
<dbReference type="NCBIfam" id="TIGR01016">
    <property type="entry name" value="sucCoAbeta"/>
    <property type="match status" value="1"/>
</dbReference>
<dbReference type="WBParaSite" id="nRc.2.0.1.t26617-RA">
    <property type="protein sequence ID" value="nRc.2.0.1.t26617-RA"/>
    <property type="gene ID" value="nRc.2.0.1.g26617"/>
</dbReference>
<evidence type="ECO:0000259" key="15">
    <source>
        <dbReference type="Pfam" id="PF08442"/>
    </source>
</evidence>
<evidence type="ECO:0000256" key="6">
    <source>
        <dbReference type="ARBA" id="ARBA00022741"/>
    </source>
</evidence>
<dbReference type="InterPro" id="IPR005809">
    <property type="entry name" value="Succ_CoA_ligase-like_bsu"/>
</dbReference>
<dbReference type="Pfam" id="PF08442">
    <property type="entry name" value="ATP-grasp_2"/>
    <property type="match status" value="1"/>
</dbReference>
<dbReference type="Proteomes" id="UP000887565">
    <property type="component" value="Unplaced"/>
</dbReference>
<comment type="cofactor">
    <cofactor evidence="1">
        <name>Mg(2+)</name>
        <dbReference type="ChEBI" id="CHEBI:18420"/>
    </cofactor>
</comment>
<dbReference type="GO" id="GO:0004775">
    <property type="term" value="F:succinate-CoA ligase (ADP-forming) activity"/>
    <property type="evidence" value="ECO:0007669"/>
    <property type="project" value="TreeGrafter"/>
</dbReference>
<evidence type="ECO:0000313" key="16">
    <source>
        <dbReference type="Proteomes" id="UP000887565"/>
    </source>
</evidence>
<keyword evidence="9" id="KW-0809">Transit peptide</keyword>
<dbReference type="FunFam" id="3.40.50.261:FF:000001">
    <property type="entry name" value="Succinate--CoA ligase [ADP-forming] subunit beta"/>
    <property type="match status" value="1"/>
</dbReference>
<dbReference type="InterPro" id="IPR013650">
    <property type="entry name" value="ATP-grasp_succ-CoA_synth-type"/>
</dbReference>
<evidence type="ECO:0000313" key="17">
    <source>
        <dbReference type="WBParaSite" id="nRc.2.0.1.t26617-RA"/>
    </source>
</evidence>
<dbReference type="InterPro" id="IPR013815">
    <property type="entry name" value="ATP_grasp_subdomain_1"/>
</dbReference>
<dbReference type="GO" id="GO:0005524">
    <property type="term" value="F:ATP binding"/>
    <property type="evidence" value="ECO:0007669"/>
    <property type="project" value="UniProtKB-KW"/>
</dbReference>
<evidence type="ECO:0000259" key="14">
    <source>
        <dbReference type="Pfam" id="PF00549"/>
    </source>
</evidence>
<dbReference type="GO" id="GO:0006104">
    <property type="term" value="P:succinyl-CoA metabolic process"/>
    <property type="evidence" value="ECO:0007669"/>
    <property type="project" value="TreeGrafter"/>
</dbReference>
<dbReference type="FunFam" id="3.30.470.20:FF:000002">
    <property type="entry name" value="Succinate--CoA ligase [ADP-forming] subunit beta"/>
    <property type="match status" value="1"/>
</dbReference>
<evidence type="ECO:0000256" key="11">
    <source>
        <dbReference type="ARBA" id="ARBA00053833"/>
    </source>
</evidence>
<keyword evidence="6" id="KW-0547">Nucleotide-binding</keyword>
<dbReference type="FunFam" id="3.30.1490.20:FF:000004">
    <property type="entry name" value="Succinate--CoA ligase [ADP-forming] subunit beta, mitochondrial"/>
    <property type="match status" value="1"/>
</dbReference>
<dbReference type="AlphaFoldDB" id="A0A915JKL5"/>
<evidence type="ECO:0000256" key="2">
    <source>
        <dbReference type="ARBA" id="ARBA00005064"/>
    </source>
</evidence>
<proteinExistence type="predicted"/>
<dbReference type="SUPFAM" id="SSF56059">
    <property type="entry name" value="Glutathione synthetase ATP-binding domain-like"/>
    <property type="match status" value="1"/>
</dbReference>